<gene>
    <name evidence="2" type="ORF">SAMN05421736_108109</name>
</gene>
<reference evidence="3" key="1">
    <citation type="submission" date="2016-10" db="EMBL/GenBank/DDBJ databases">
        <authorList>
            <person name="Varghese N."/>
            <person name="Submissions S."/>
        </authorList>
    </citation>
    <scope>NUCLEOTIDE SEQUENCE [LARGE SCALE GENOMIC DNA]</scope>
    <source>
        <strain evidence="3">SP</strain>
    </source>
</reference>
<proteinExistence type="predicted"/>
<evidence type="ECO:0000313" key="2">
    <source>
        <dbReference type="EMBL" id="SDZ25180.1"/>
    </source>
</evidence>
<feature type="compositionally biased region" description="Polar residues" evidence="1">
    <location>
        <begin position="1"/>
        <end position="11"/>
    </location>
</feature>
<dbReference type="Proteomes" id="UP000198935">
    <property type="component" value="Unassembled WGS sequence"/>
</dbReference>
<dbReference type="AlphaFoldDB" id="A0A1H3RHT0"/>
<evidence type="ECO:0000313" key="3">
    <source>
        <dbReference type="Proteomes" id="UP000198935"/>
    </source>
</evidence>
<keyword evidence="3" id="KW-1185">Reference proteome</keyword>
<organism evidence="2 3">
    <name type="scientific">Evansella caseinilytica</name>
    <dbReference type="NCBI Taxonomy" id="1503961"/>
    <lineage>
        <taxon>Bacteria</taxon>
        <taxon>Bacillati</taxon>
        <taxon>Bacillota</taxon>
        <taxon>Bacilli</taxon>
        <taxon>Bacillales</taxon>
        <taxon>Bacillaceae</taxon>
        <taxon>Evansella</taxon>
    </lineage>
</organism>
<dbReference type="STRING" id="1503961.SAMN05421736_108109"/>
<name>A0A1H3RHT0_9BACI</name>
<feature type="region of interest" description="Disordered" evidence="1">
    <location>
        <begin position="1"/>
        <end position="25"/>
    </location>
</feature>
<evidence type="ECO:0000256" key="1">
    <source>
        <dbReference type="SAM" id="MobiDB-lite"/>
    </source>
</evidence>
<dbReference type="EMBL" id="FNPI01000008">
    <property type="protein sequence ID" value="SDZ25180.1"/>
    <property type="molecule type" value="Genomic_DNA"/>
</dbReference>
<accession>A0A1H3RHT0</accession>
<protein>
    <submittedName>
        <fullName evidence="2">Uncharacterized protein</fullName>
    </submittedName>
</protein>
<sequence>MIANNDQNILSSRKKKNRLNEISSTLDKRSSGYNRRLDALQTAPVQISSMVQRAMNAGIEAACVLMDTWFTHQSLIKNITEQAIDMISMIKE</sequence>